<comment type="caution">
    <text evidence="1">The sequence shown here is derived from an EMBL/GenBank/DDBJ whole genome shotgun (WGS) entry which is preliminary data.</text>
</comment>
<organism evidence="1 2">
    <name type="scientific">Caenorhabditis angaria</name>
    <dbReference type="NCBI Taxonomy" id="860376"/>
    <lineage>
        <taxon>Eukaryota</taxon>
        <taxon>Metazoa</taxon>
        <taxon>Ecdysozoa</taxon>
        <taxon>Nematoda</taxon>
        <taxon>Chromadorea</taxon>
        <taxon>Rhabditida</taxon>
        <taxon>Rhabditina</taxon>
        <taxon>Rhabditomorpha</taxon>
        <taxon>Rhabditoidea</taxon>
        <taxon>Rhabditidae</taxon>
        <taxon>Peloderinae</taxon>
        <taxon>Caenorhabditis</taxon>
    </lineage>
</organism>
<dbReference type="EMBL" id="CANHGI010000005">
    <property type="protein sequence ID" value="CAI5452824.1"/>
    <property type="molecule type" value="Genomic_DNA"/>
</dbReference>
<proteinExistence type="predicted"/>
<evidence type="ECO:0000313" key="2">
    <source>
        <dbReference type="Proteomes" id="UP001152747"/>
    </source>
</evidence>
<evidence type="ECO:0000313" key="1">
    <source>
        <dbReference type="EMBL" id="CAI5452824.1"/>
    </source>
</evidence>
<sequence>MSSPTETRNIQEPQEVEEIKREEIIPKVEDPVHIELFPVLSESIDYILGLPAFPDTLQVNFNKLTPINQCRRQKMLPDNFGGHPIKNQDDYYVIMMGFLPKTSLVTVLGKNKVLLKVITHCLRLLHNNETLQFKILDKKNKAPREIKLLTIMKQLLPVFRQPENDSKDEIFSSFIQYLFELQPGPHSDNNYRVARDIRHQGISQKVLVKSGETFHDSLGILLIKIDLIKSVEEFERTHNTHSNAIIPNNNIIHIE</sequence>
<name>A0A9P1IXF9_9PELO</name>
<dbReference type="Proteomes" id="UP001152747">
    <property type="component" value="Unassembled WGS sequence"/>
</dbReference>
<reference evidence="1" key="1">
    <citation type="submission" date="2022-11" db="EMBL/GenBank/DDBJ databases">
        <authorList>
            <person name="Kikuchi T."/>
        </authorList>
    </citation>
    <scope>NUCLEOTIDE SEQUENCE</scope>
    <source>
        <strain evidence="1">PS1010</strain>
    </source>
</reference>
<dbReference type="AlphaFoldDB" id="A0A9P1IXF9"/>
<protein>
    <submittedName>
        <fullName evidence="1">Uncharacterized protein</fullName>
    </submittedName>
</protein>
<keyword evidence="2" id="KW-1185">Reference proteome</keyword>
<gene>
    <name evidence="1" type="ORF">CAMP_LOCUS15461</name>
</gene>
<accession>A0A9P1IXF9</accession>